<dbReference type="InterPro" id="IPR016186">
    <property type="entry name" value="C-type_lectin-like/link_sf"/>
</dbReference>
<dbReference type="InterPro" id="IPR050976">
    <property type="entry name" value="Snaclec"/>
</dbReference>
<dbReference type="EMBL" id="BTSY01000006">
    <property type="protein sequence ID" value="GMT34685.1"/>
    <property type="molecule type" value="Genomic_DNA"/>
</dbReference>
<dbReference type="SUPFAM" id="SSF49854">
    <property type="entry name" value="Spermadhesin, CUB domain"/>
    <property type="match status" value="1"/>
</dbReference>
<sequence length="176" mass="19687">ENKFFWRSAVSQNIVDDIHIGVYQSSEDGSWKWIDDNKNVTGYDNFVGAFPIHGGGKCVGMLTESSNAQWTNEDCDKQKQPFVCRRFGYSTLPKECPRDEPIDGKDILAPGFPKPSIPCEYLFAVDDNKVVQLEILALEANPDKDFLEIYEGAMGHNVLANLTGTNPNPSTYMTKT</sequence>
<comment type="caution">
    <text evidence="3">The sequence shown here is derived from an EMBL/GenBank/DDBJ whole genome shotgun (WGS) entry which is preliminary data.</text>
</comment>
<dbReference type="PROSITE" id="PS50041">
    <property type="entry name" value="C_TYPE_LECTIN_2"/>
    <property type="match status" value="1"/>
</dbReference>
<dbReference type="SUPFAM" id="SSF56436">
    <property type="entry name" value="C-type lectin-like"/>
    <property type="match status" value="1"/>
</dbReference>
<protein>
    <recommendedName>
        <fullName evidence="2">C-type lectin domain-containing protein</fullName>
    </recommendedName>
</protein>
<evidence type="ECO:0000256" key="1">
    <source>
        <dbReference type="ARBA" id="ARBA00023157"/>
    </source>
</evidence>
<dbReference type="InterPro" id="IPR035914">
    <property type="entry name" value="Sperma_CUB_dom_sf"/>
</dbReference>
<gene>
    <name evidence="3" type="ORF">PFISCL1PPCAC_25982</name>
</gene>
<feature type="non-terminal residue" evidence="3">
    <location>
        <position position="176"/>
    </location>
</feature>
<feature type="non-terminal residue" evidence="3">
    <location>
        <position position="1"/>
    </location>
</feature>
<dbReference type="InterPro" id="IPR001304">
    <property type="entry name" value="C-type_lectin-like"/>
</dbReference>
<evidence type="ECO:0000313" key="4">
    <source>
        <dbReference type="Proteomes" id="UP001432322"/>
    </source>
</evidence>
<dbReference type="Gene3D" id="2.60.120.290">
    <property type="entry name" value="Spermadhesin, CUB domain"/>
    <property type="match status" value="1"/>
</dbReference>
<keyword evidence="4" id="KW-1185">Reference proteome</keyword>
<dbReference type="PANTHER" id="PTHR22991:SF40">
    <property type="entry name" value="PROTEIN CBG13490"/>
    <property type="match status" value="1"/>
</dbReference>
<dbReference type="InterPro" id="IPR016187">
    <property type="entry name" value="CTDL_fold"/>
</dbReference>
<dbReference type="Pfam" id="PF00059">
    <property type="entry name" value="Lectin_C"/>
    <property type="match status" value="1"/>
</dbReference>
<evidence type="ECO:0000259" key="2">
    <source>
        <dbReference type="PROSITE" id="PS50041"/>
    </source>
</evidence>
<dbReference type="CDD" id="cd00037">
    <property type="entry name" value="CLECT"/>
    <property type="match status" value="1"/>
</dbReference>
<proteinExistence type="predicted"/>
<name>A0AAV5WSV3_9BILA</name>
<dbReference type="Gene3D" id="3.10.100.10">
    <property type="entry name" value="Mannose-Binding Protein A, subunit A"/>
    <property type="match status" value="1"/>
</dbReference>
<reference evidence="3" key="1">
    <citation type="submission" date="2023-10" db="EMBL/GenBank/DDBJ databases">
        <title>Genome assembly of Pristionchus species.</title>
        <authorList>
            <person name="Yoshida K."/>
            <person name="Sommer R.J."/>
        </authorList>
    </citation>
    <scope>NUCLEOTIDE SEQUENCE</scope>
    <source>
        <strain evidence="3">RS5133</strain>
    </source>
</reference>
<feature type="domain" description="C-type lectin" evidence="2">
    <location>
        <begin position="1"/>
        <end position="79"/>
    </location>
</feature>
<organism evidence="3 4">
    <name type="scientific">Pristionchus fissidentatus</name>
    <dbReference type="NCBI Taxonomy" id="1538716"/>
    <lineage>
        <taxon>Eukaryota</taxon>
        <taxon>Metazoa</taxon>
        <taxon>Ecdysozoa</taxon>
        <taxon>Nematoda</taxon>
        <taxon>Chromadorea</taxon>
        <taxon>Rhabditida</taxon>
        <taxon>Rhabditina</taxon>
        <taxon>Diplogasteromorpha</taxon>
        <taxon>Diplogasteroidea</taxon>
        <taxon>Neodiplogasteridae</taxon>
        <taxon>Pristionchus</taxon>
    </lineage>
</organism>
<keyword evidence="1" id="KW-1015">Disulfide bond</keyword>
<dbReference type="PANTHER" id="PTHR22991">
    <property type="entry name" value="PROTEIN CBG13490"/>
    <property type="match status" value="1"/>
</dbReference>
<evidence type="ECO:0000313" key="3">
    <source>
        <dbReference type="EMBL" id="GMT34685.1"/>
    </source>
</evidence>
<dbReference type="Proteomes" id="UP001432322">
    <property type="component" value="Unassembled WGS sequence"/>
</dbReference>
<accession>A0AAV5WSV3</accession>
<dbReference type="AlphaFoldDB" id="A0AAV5WSV3"/>